<feature type="domain" description="SLH" evidence="2">
    <location>
        <begin position="165"/>
        <end position="239"/>
    </location>
</feature>
<dbReference type="InterPro" id="IPR006311">
    <property type="entry name" value="TAT_signal"/>
</dbReference>
<feature type="signal peptide" evidence="1">
    <location>
        <begin position="1"/>
        <end position="34"/>
    </location>
</feature>
<dbReference type="RefSeq" id="WP_067189524.1">
    <property type="nucleotide sequence ID" value="NZ_SPKT01000013.1"/>
</dbReference>
<feature type="chain" id="PRO_5046799681" evidence="1">
    <location>
        <begin position="35"/>
        <end position="250"/>
    </location>
</feature>
<dbReference type="EMBL" id="SPKT01000013">
    <property type="protein sequence ID" value="TFH98829.1"/>
    <property type="molecule type" value="Genomic_DNA"/>
</dbReference>
<reference evidence="3 4" key="1">
    <citation type="submission" date="2019-03" db="EMBL/GenBank/DDBJ databases">
        <title>Reclassification of Micrococcus aloeverae and Micrococcus yunnanensis as later heterotypic synonyms of Micrococcus luteus.</title>
        <authorList>
            <person name="Huang C.-H."/>
        </authorList>
    </citation>
    <scope>NUCLEOTIDE SEQUENCE [LARGE SCALE GENOMIC DNA]</scope>
    <source>
        <strain evidence="3 4">BCRC 12151</strain>
    </source>
</reference>
<dbReference type="Proteomes" id="UP000297477">
    <property type="component" value="Unassembled WGS sequence"/>
</dbReference>
<dbReference type="InterPro" id="IPR001119">
    <property type="entry name" value="SLH_dom"/>
</dbReference>
<dbReference type="PROSITE" id="PS51272">
    <property type="entry name" value="SLH"/>
    <property type="match status" value="2"/>
</dbReference>
<evidence type="ECO:0000313" key="4">
    <source>
        <dbReference type="Proteomes" id="UP000297477"/>
    </source>
</evidence>
<protein>
    <submittedName>
        <fullName evidence="3">S-layer homology domain-containing protein</fullName>
    </submittedName>
</protein>
<name>A0ABY2JYU8_9MICC</name>
<accession>A0ABY2JYU8</accession>
<proteinExistence type="predicted"/>
<sequence length="250" mass="27450">MSNQINRRQALVGSAAATAAAAVGAAALAPSASAAGDFADVRPGTPFYKEITALKNAGIIKGWPDNTFRPAEPIKVDAWAAFLYRAVGQPDVDLSLAKFKDMTSSQPHYKEVVWSWNMGLFFYPLTGENALYPLRPLTRMHTLWALYNTEKKVVRTNRQSGYGFSGSGFADVDDDSYLADATNWASMGSDRIVNGYPGEPVPGGATPIYFKPDDLCLRRDAAAFLYRYIIQARRWSTLSRVPLPPNFARV</sequence>
<evidence type="ECO:0000256" key="1">
    <source>
        <dbReference type="SAM" id="SignalP"/>
    </source>
</evidence>
<dbReference type="Pfam" id="PF00395">
    <property type="entry name" value="SLH"/>
    <property type="match status" value="1"/>
</dbReference>
<organism evidence="3 4">
    <name type="scientific">Micrococcus lylae</name>
    <dbReference type="NCBI Taxonomy" id="1273"/>
    <lineage>
        <taxon>Bacteria</taxon>
        <taxon>Bacillati</taxon>
        <taxon>Actinomycetota</taxon>
        <taxon>Actinomycetes</taxon>
        <taxon>Micrococcales</taxon>
        <taxon>Micrococcaceae</taxon>
        <taxon>Micrococcus</taxon>
    </lineage>
</organism>
<evidence type="ECO:0000313" key="3">
    <source>
        <dbReference type="EMBL" id="TFH98829.1"/>
    </source>
</evidence>
<gene>
    <name evidence="3" type="ORF">E4A49_07640</name>
</gene>
<feature type="domain" description="SLH" evidence="2">
    <location>
        <begin position="34"/>
        <end position="97"/>
    </location>
</feature>
<keyword evidence="1" id="KW-0732">Signal</keyword>
<dbReference type="PROSITE" id="PS51318">
    <property type="entry name" value="TAT"/>
    <property type="match status" value="1"/>
</dbReference>
<comment type="caution">
    <text evidence="3">The sequence shown here is derived from an EMBL/GenBank/DDBJ whole genome shotgun (WGS) entry which is preliminary data.</text>
</comment>
<evidence type="ECO:0000259" key="2">
    <source>
        <dbReference type="PROSITE" id="PS51272"/>
    </source>
</evidence>
<keyword evidence="4" id="KW-1185">Reference proteome</keyword>